<evidence type="ECO:0000313" key="1">
    <source>
        <dbReference type="EMBL" id="BAD88306.1"/>
    </source>
</evidence>
<organism evidence="1">
    <name type="scientific">Oryza sativa subsp. japonica</name>
    <name type="common">Rice</name>
    <dbReference type="NCBI Taxonomy" id="39947"/>
    <lineage>
        <taxon>Eukaryota</taxon>
        <taxon>Viridiplantae</taxon>
        <taxon>Streptophyta</taxon>
        <taxon>Embryophyta</taxon>
        <taxon>Tracheophyta</taxon>
        <taxon>Spermatophyta</taxon>
        <taxon>Magnoliopsida</taxon>
        <taxon>Liliopsida</taxon>
        <taxon>Poales</taxon>
        <taxon>Poaceae</taxon>
        <taxon>BOP clade</taxon>
        <taxon>Oryzoideae</taxon>
        <taxon>Oryzeae</taxon>
        <taxon>Oryzinae</taxon>
        <taxon>Oryza</taxon>
        <taxon>Oryza sativa</taxon>
    </lineage>
</organism>
<name>Q5JJN9_ORYSJ</name>
<protein>
    <submittedName>
        <fullName evidence="1">Uncharacterized protein</fullName>
    </submittedName>
</protein>
<dbReference type="AlphaFoldDB" id="Q5JJN9"/>
<gene>
    <name evidence="1" type="ORF">P0592G05.22</name>
</gene>
<dbReference type="Proteomes" id="UP000817658">
    <property type="component" value="Chromosome 1"/>
</dbReference>
<reference evidence="1" key="1">
    <citation type="journal article" date="2002" name="Nature">
        <title>The genome sequence and structure of rice chromosome 1.</title>
        <authorList>
            <person name="Sasaki T."/>
            <person name="Matsumoto T."/>
            <person name="Yamamoto K."/>
            <person name="Sakata K."/>
            <person name="Baba T."/>
            <person name="Katayose Y."/>
            <person name="Wu J."/>
            <person name="Niimura Y."/>
            <person name="Cheng Z."/>
            <person name="Nagamura Y."/>
            <person name="Antonio B.A."/>
            <person name="Kanamori H."/>
            <person name="Hosokawa S."/>
            <person name="Masukawa M."/>
            <person name="Arikawa K."/>
            <person name="Chiden Y."/>
            <person name="Hayashi M."/>
            <person name="Okamoto M."/>
            <person name="Ando T."/>
            <person name="Aoki H."/>
            <person name="Arita K."/>
            <person name="Hamada M."/>
            <person name="Harada C."/>
            <person name="Hijishita S."/>
            <person name="Honda M."/>
            <person name="Ichikawa Y."/>
            <person name="Idonuma A."/>
            <person name="Iijima M."/>
            <person name="Ikeda M."/>
            <person name="Ikeno M."/>
            <person name="Itoh S."/>
            <person name="Itoh T."/>
            <person name="Itoh Y."/>
            <person name="Itoh Y."/>
            <person name="Iwabuchi A."/>
            <person name="Kamiya K."/>
            <person name="Karasawa W."/>
            <person name="Katagiri S."/>
            <person name="Kikuta A."/>
            <person name="Kobayashi N."/>
            <person name="Kono I."/>
            <person name="Machita K."/>
            <person name="Maehara T."/>
            <person name="Mizuno H."/>
            <person name="Mizubayashi T."/>
            <person name="Mukai Y."/>
            <person name="Nagasaki H."/>
            <person name="Nakashima M."/>
            <person name="Nakama Y."/>
            <person name="Nakamichi Y."/>
            <person name="Nakamura M."/>
            <person name="Namiki N."/>
            <person name="Negishi M."/>
            <person name="Ohta I."/>
            <person name="Ono N."/>
            <person name="Saji S."/>
            <person name="Sakai K."/>
            <person name="Shibata M."/>
            <person name="Shimokawa T."/>
            <person name="Shomura A."/>
            <person name="Song J."/>
            <person name="Takazaki Y."/>
            <person name="Terasawa K."/>
            <person name="Tsuji K."/>
            <person name="Waki K."/>
            <person name="Yamagata H."/>
            <person name="Yamane H."/>
            <person name="Yoshiki S."/>
            <person name="Yoshihara R."/>
            <person name="Yukawa K."/>
            <person name="Zhong H."/>
            <person name="Iwama H."/>
            <person name="Endo T."/>
            <person name="Ito H."/>
            <person name="Hahn J.H."/>
            <person name="Kim H.I."/>
            <person name="Eun M.Y."/>
            <person name="Yano M."/>
            <person name="Jiang J."/>
            <person name="Gojobori T."/>
        </authorList>
    </citation>
    <scope>NUCLEOTIDE SEQUENCE</scope>
</reference>
<sequence>MQGGSSYYTWLGSHGKDPRRVANNGRGFGDYGTEEGIDVEGVIWGEEGGQLVVVETEETSSSQYSGAFHRRWDRKARGLKEEEEEIKIVVGQVAVEQQPRVGGGVGSLLPSWASGELEQARAGMS</sequence>
<accession>Q5JJN9</accession>
<proteinExistence type="predicted"/>
<dbReference type="EMBL" id="AP004672">
    <property type="protein sequence ID" value="BAD88306.1"/>
    <property type="molecule type" value="Genomic_DNA"/>
</dbReference>